<evidence type="ECO:0000313" key="1">
    <source>
        <dbReference type="EMBL" id="MEL5995977.1"/>
    </source>
</evidence>
<dbReference type="SUPFAM" id="SSF82185">
    <property type="entry name" value="Histone H3 K4-specific methyltransferase SET7/9 N-terminal domain"/>
    <property type="match status" value="2"/>
</dbReference>
<dbReference type="Proteomes" id="UP001479606">
    <property type="component" value="Unassembled WGS sequence"/>
</dbReference>
<dbReference type="Gene3D" id="2.20.110.10">
    <property type="entry name" value="Histone H3 K4-specific methyltransferase SET7/9 N-terminal domain"/>
    <property type="match status" value="2"/>
</dbReference>
<sequence length="218" mass="25171">MTFLLLLWSFRAVLFTELVSVRPARCAAHGPAVRADTLTGQVTTRYPSGKIKEVATYAHGLRHGLATGYNPNGDLHHEAHYQNGELDGPFRLYRKGYLFQEISYREGRYHGPWVAYRKGRKTIEAPFAQGQLDGWYYDYYYPSGRIRRKAFYRNGTLVSGEYCYGKDGYLQYELIKAGPTNPHNRLLEQVFYDQSGRVIRSKFIDTFPVTTYLFGLPR</sequence>
<dbReference type="Pfam" id="PF07661">
    <property type="entry name" value="MORN_2"/>
    <property type="match status" value="2"/>
</dbReference>
<keyword evidence="2" id="KW-1185">Reference proteome</keyword>
<proteinExistence type="predicted"/>
<evidence type="ECO:0000313" key="2">
    <source>
        <dbReference type="Proteomes" id="UP001479606"/>
    </source>
</evidence>
<organism evidence="1 2">
    <name type="scientific">Hymenobacter segetis</name>
    <dbReference type="NCBI Taxonomy" id="2025509"/>
    <lineage>
        <taxon>Bacteria</taxon>
        <taxon>Pseudomonadati</taxon>
        <taxon>Bacteroidota</taxon>
        <taxon>Cytophagia</taxon>
        <taxon>Cytophagales</taxon>
        <taxon>Hymenobacteraceae</taxon>
        <taxon>Hymenobacter</taxon>
    </lineage>
</organism>
<dbReference type="RefSeq" id="WP_342300139.1">
    <property type="nucleotide sequence ID" value="NZ_JBCEVZ010000053.1"/>
</dbReference>
<name>A0ABU9M0V1_9BACT</name>
<accession>A0ABU9M0V1</accession>
<reference evidence="1 2" key="1">
    <citation type="journal article" date="2018" name="Arch. Microbiol.">
        <title>Hymenobacter segetis sp. nov., isolated from soil.</title>
        <authorList>
            <person name="Ten L.N."/>
            <person name="Lim S.J."/>
            <person name="Kim B.O."/>
            <person name="Kang I.K."/>
            <person name="Jung H.Y."/>
        </authorList>
    </citation>
    <scope>NUCLEOTIDE SEQUENCE [LARGE SCALE GENOMIC DNA]</scope>
    <source>
        <strain evidence="1 2">S7-3-11</strain>
    </source>
</reference>
<protein>
    <recommendedName>
        <fullName evidence="3">Toxin-antitoxin system YwqK family antitoxin</fullName>
    </recommendedName>
</protein>
<evidence type="ECO:0008006" key="3">
    <source>
        <dbReference type="Google" id="ProtNLM"/>
    </source>
</evidence>
<gene>
    <name evidence="1" type="ORF">AAFH49_17310</name>
</gene>
<dbReference type="EMBL" id="JBCEVZ010000053">
    <property type="protein sequence ID" value="MEL5995977.1"/>
    <property type="molecule type" value="Genomic_DNA"/>
</dbReference>
<dbReference type="InterPro" id="IPR011652">
    <property type="entry name" value="MORN_2"/>
</dbReference>
<comment type="caution">
    <text evidence="1">The sequence shown here is derived from an EMBL/GenBank/DDBJ whole genome shotgun (WGS) entry which is preliminary data.</text>
</comment>